<dbReference type="GO" id="GO:0005634">
    <property type="term" value="C:nucleus"/>
    <property type="evidence" value="ECO:0007669"/>
    <property type="project" value="TreeGrafter"/>
</dbReference>
<dbReference type="OrthoDB" id="248923at2759"/>
<evidence type="ECO:0000313" key="8">
    <source>
        <dbReference type="Proteomes" id="UP000728032"/>
    </source>
</evidence>
<dbReference type="EMBL" id="CAJPVJ010004057">
    <property type="protein sequence ID" value="CAG2168243.1"/>
    <property type="molecule type" value="Genomic_DNA"/>
</dbReference>
<keyword evidence="3" id="KW-0418">Kinase</keyword>
<dbReference type="PROSITE" id="PS00107">
    <property type="entry name" value="PROTEIN_KINASE_ATP"/>
    <property type="match status" value="1"/>
</dbReference>
<feature type="binding site" evidence="5">
    <location>
        <position position="27"/>
    </location>
    <ligand>
        <name>ATP</name>
        <dbReference type="ChEBI" id="CHEBI:30616"/>
    </ligand>
</feature>
<dbReference type="GO" id="GO:0005524">
    <property type="term" value="F:ATP binding"/>
    <property type="evidence" value="ECO:0007669"/>
    <property type="project" value="UniProtKB-UniRule"/>
</dbReference>
<dbReference type="InterPro" id="IPR017441">
    <property type="entry name" value="Protein_kinase_ATP_BS"/>
</dbReference>
<keyword evidence="8" id="KW-1185">Reference proteome</keyword>
<dbReference type="SUPFAM" id="SSF56112">
    <property type="entry name" value="Protein kinase-like (PK-like)"/>
    <property type="match status" value="1"/>
</dbReference>
<dbReference type="Pfam" id="PF00069">
    <property type="entry name" value="Pkinase"/>
    <property type="match status" value="1"/>
</dbReference>
<feature type="domain" description="Protein kinase" evidence="6">
    <location>
        <begin position="1"/>
        <end position="231"/>
    </location>
</feature>
<evidence type="ECO:0000313" key="7">
    <source>
        <dbReference type="EMBL" id="CAD7650291.1"/>
    </source>
</evidence>
<accession>A0A7R9QLZ6</accession>
<dbReference type="Gene3D" id="3.30.200.20">
    <property type="entry name" value="Phosphorylase Kinase, domain 1"/>
    <property type="match status" value="1"/>
</dbReference>
<dbReference type="PROSITE" id="PS50011">
    <property type="entry name" value="PROTEIN_KINASE_DOM"/>
    <property type="match status" value="1"/>
</dbReference>
<dbReference type="GO" id="GO:0005737">
    <property type="term" value="C:cytoplasm"/>
    <property type="evidence" value="ECO:0007669"/>
    <property type="project" value="TreeGrafter"/>
</dbReference>
<evidence type="ECO:0000256" key="5">
    <source>
        <dbReference type="PROSITE-ProRule" id="PRU10141"/>
    </source>
</evidence>
<dbReference type="InterPro" id="IPR011009">
    <property type="entry name" value="Kinase-like_dom_sf"/>
</dbReference>
<protein>
    <recommendedName>
        <fullName evidence="6">Protein kinase domain-containing protein</fullName>
    </recommendedName>
</protein>
<evidence type="ECO:0000256" key="1">
    <source>
        <dbReference type="ARBA" id="ARBA00022679"/>
    </source>
</evidence>
<organism evidence="7">
    <name type="scientific">Oppiella nova</name>
    <dbReference type="NCBI Taxonomy" id="334625"/>
    <lineage>
        <taxon>Eukaryota</taxon>
        <taxon>Metazoa</taxon>
        <taxon>Ecdysozoa</taxon>
        <taxon>Arthropoda</taxon>
        <taxon>Chelicerata</taxon>
        <taxon>Arachnida</taxon>
        <taxon>Acari</taxon>
        <taxon>Acariformes</taxon>
        <taxon>Sarcoptiformes</taxon>
        <taxon>Oribatida</taxon>
        <taxon>Brachypylina</taxon>
        <taxon>Oppioidea</taxon>
        <taxon>Oppiidae</taxon>
        <taxon>Oppiella</taxon>
    </lineage>
</organism>
<dbReference type="AlphaFoldDB" id="A0A7R9QLZ6"/>
<evidence type="ECO:0000256" key="4">
    <source>
        <dbReference type="ARBA" id="ARBA00022840"/>
    </source>
</evidence>
<dbReference type="GO" id="GO:0004672">
    <property type="term" value="F:protein kinase activity"/>
    <property type="evidence" value="ECO:0007669"/>
    <property type="project" value="InterPro"/>
</dbReference>
<dbReference type="InterPro" id="IPR050339">
    <property type="entry name" value="CC_SR_Kinase"/>
</dbReference>
<dbReference type="Proteomes" id="UP000728032">
    <property type="component" value="Unassembled WGS sequence"/>
</dbReference>
<gene>
    <name evidence="7" type="ORF">ONB1V03_LOCUS7734</name>
</gene>
<keyword evidence="4 5" id="KW-0067">ATP-binding</keyword>
<evidence type="ECO:0000259" key="6">
    <source>
        <dbReference type="PROSITE" id="PS50011"/>
    </source>
</evidence>
<evidence type="ECO:0000256" key="3">
    <source>
        <dbReference type="ARBA" id="ARBA00022777"/>
    </source>
</evidence>
<keyword evidence="2 5" id="KW-0547">Nucleotide-binding</keyword>
<dbReference type="EMBL" id="OC918882">
    <property type="protein sequence ID" value="CAD7650291.1"/>
    <property type="molecule type" value="Genomic_DNA"/>
</dbReference>
<dbReference type="Gene3D" id="1.10.510.10">
    <property type="entry name" value="Transferase(Phosphotransferase) domain 1"/>
    <property type="match status" value="1"/>
</dbReference>
<name>A0A7R9QLZ6_9ACAR</name>
<evidence type="ECO:0000256" key="2">
    <source>
        <dbReference type="ARBA" id="ARBA00022741"/>
    </source>
</evidence>
<proteinExistence type="predicted"/>
<reference evidence="7" key="1">
    <citation type="submission" date="2020-11" db="EMBL/GenBank/DDBJ databases">
        <authorList>
            <person name="Tran Van P."/>
        </authorList>
    </citation>
    <scope>NUCLEOTIDE SEQUENCE</scope>
</reference>
<dbReference type="PANTHER" id="PTHR11042">
    <property type="entry name" value="EUKARYOTIC TRANSLATION INITIATION FACTOR 2-ALPHA KINASE EIF2-ALPHA KINASE -RELATED"/>
    <property type="match status" value="1"/>
</dbReference>
<sequence>MSMIGYGGFGTVYKVQNKYDNKIYAIKIQATINSYRAGAKYHPIAIEEAKNLLLVQSEYVVQYYDSWLEGNCTYIQMELCSQSLRNIMEIKPQVFNRQIGHPMDCVEYFISCEIFRQILESVQYLHEFNPQIIHRGIKPDNILITENVTNGRFIKLCDFGLATYHDKRVHFRTERKHDQDVGDMKYIAPEVVKGEKYSIKADVYCLSLIGGELFEVDLDEINLDEYDPIND</sequence>
<keyword evidence="1" id="KW-0808">Transferase</keyword>
<dbReference type="InterPro" id="IPR000719">
    <property type="entry name" value="Prot_kinase_dom"/>
</dbReference>